<evidence type="ECO:0000256" key="1">
    <source>
        <dbReference type="SAM" id="SignalP"/>
    </source>
</evidence>
<dbReference type="KEGG" id="bdr:105222437"/>
<feature type="chain" id="PRO_5044537534" description="DUF753 domain-containing protein" evidence="1">
    <location>
        <begin position="25"/>
        <end position="195"/>
    </location>
</feature>
<feature type="domain" description="DUF753" evidence="2">
    <location>
        <begin position="108"/>
        <end position="182"/>
    </location>
</feature>
<dbReference type="OrthoDB" id="7943935at2759"/>
<dbReference type="RefSeq" id="XP_011198081.2">
    <property type="nucleotide sequence ID" value="XM_011199779.3"/>
</dbReference>
<sequence>MCRLEQLALAALLAAVLLIHNAEANQETRTCYACEGINCQRTSLAQEQKCLNALDYCVTVFDKFTVVVKGCSLEVPSDLRRRCDANTVECHKCNTDHCNNLGQPNYVCLQCDSSKDANCASAASSVTPTRCPSPTAQNSYCYVKYDGGVTTRGCATTLADQRSCYASANCMLCSPGELKSCNSVDFQPGTRALRL</sequence>
<dbReference type="EMBL" id="GAKP01003371">
    <property type="protein sequence ID" value="JAC55581.1"/>
    <property type="molecule type" value="Transcribed_RNA"/>
</dbReference>
<accession>A0A034WJ27</accession>
<feature type="domain" description="DUF753" evidence="2">
    <location>
        <begin position="30"/>
        <end position="99"/>
    </location>
</feature>
<dbReference type="AlphaFoldDB" id="A0A034WJ27"/>
<dbReference type="GeneID" id="105222437"/>
<name>A0A034WJ27_BACDO</name>
<reference evidence="3" key="1">
    <citation type="journal article" date="2014" name="BMC Genomics">
        <title>Characterizing the developmental transcriptome of the oriental fruit fly, Bactrocera dorsalis (Diptera: Tephritidae) through comparative genomic analysis with Drosophila melanogaster utilizing modENCODE datasets.</title>
        <authorList>
            <person name="Geib S.M."/>
            <person name="Calla B."/>
            <person name="Hall B."/>
            <person name="Hou S."/>
            <person name="Manoukis N.C."/>
        </authorList>
    </citation>
    <scope>NUCLEOTIDE SEQUENCE</scope>
    <source>
        <strain evidence="3">Punador</strain>
    </source>
</reference>
<keyword evidence="1" id="KW-0732">Signal</keyword>
<dbReference type="InterPro" id="IPR008472">
    <property type="entry name" value="DUF753"/>
</dbReference>
<evidence type="ECO:0000259" key="2">
    <source>
        <dbReference type="Pfam" id="PF05444"/>
    </source>
</evidence>
<dbReference type="PANTHER" id="PTHR21721">
    <property type="entry name" value="GH09876P-RELATED"/>
    <property type="match status" value="1"/>
</dbReference>
<dbReference type="Pfam" id="PF05444">
    <property type="entry name" value="DUF753"/>
    <property type="match status" value="2"/>
</dbReference>
<proteinExistence type="predicted"/>
<evidence type="ECO:0000313" key="3">
    <source>
        <dbReference type="EMBL" id="JAC55581.1"/>
    </source>
</evidence>
<protein>
    <recommendedName>
        <fullName evidence="2">DUF753 domain-containing protein</fullName>
    </recommendedName>
</protein>
<dbReference type="PANTHER" id="PTHR21721:SF26">
    <property type="entry name" value="DUF753 DOMAIN-CONTAINING PROTEIN-RELATED"/>
    <property type="match status" value="1"/>
</dbReference>
<feature type="signal peptide" evidence="1">
    <location>
        <begin position="1"/>
        <end position="24"/>
    </location>
</feature>
<organism evidence="3">
    <name type="scientific">Bactrocera dorsalis</name>
    <name type="common">Oriental fruit fly</name>
    <name type="synonym">Dacus dorsalis</name>
    <dbReference type="NCBI Taxonomy" id="27457"/>
    <lineage>
        <taxon>Eukaryota</taxon>
        <taxon>Metazoa</taxon>
        <taxon>Ecdysozoa</taxon>
        <taxon>Arthropoda</taxon>
        <taxon>Hexapoda</taxon>
        <taxon>Insecta</taxon>
        <taxon>Pterygota</taxon>
        <taxon>Neoptera</taxon>
        <taxon>Endopterygota</taxon>
        <taxon>Diptera</taxon>
        <taxon>Brachycera</taxon>
        <taxon>Muscomorpha</taxon>
        <taxon>Tephritoidea</taxon>
        <taxon>Tephritidae</taxon>
        <taxon>Bactrocera</taxon>
        <taxon>Bactrocera</taxon>
    </lineage>
</organism>